<feature type="chain" id="PRO_5027640525" evidence="8">
    <location>
        <begin position="28"/>
        <end position="145"/>
    </location>
</feature>
<dbReference type="AlphaFoldDB" id="A0A6S6QHB3"/>
<evidence type="ECO:0000256" key="5">
    <source>
        <dbReference type="ARBA" id="ARBA00022984"/>
    </source>
</evidence>
<evidence type="ECO:0000256" key="4">
    <source>
        <dbReference type="ARBA" id="ARBA00022960"/>
    </source>
</evidence>
<keyword evidence="3" id="KW-0808">Transferase</keyword>
<dbReference type="EMBL" id="AP023361">
    <property type="protein sequence ID" value="BCJ89534.1"/>
    <property type="molecule type" value="Genomic_DNA"/>
</dbReference>
<keyword evidence="5 7" id="KW-0573">Peptidoglycan synthesis</keyword>
<proteinExistence type="inferred from homology"/>
<evidence type="ECO:0000256" key="7">
    <source>
        <dbReference type="PROSITE-ProRule" id="PRU01373"/>
    </source>
</evidence>
<dbReference type="CDD" id="cd16913">
    <property type="entry name" value="YkuD_like"/>
    <property type="match status" value="1"/>
</dbReference>
<evidence type="ECO:0000256" key="6">
    <source>
        <dbReference type="ARBA" id="ARBA00023316"/>
    </source>
</evidence>
<dbReference type="InterPro" id="IPR038063">
    <property type="entry name" value="Transpep_catalytic_dom"/>
</dbReference>
<dbReference type="GO" id="GO:0071972">
    <property type="term" value="F:peptidoglycan L,D-transpeptidase activity"/>
    <property type="evidence" value="ECO:0007669"/>
    <property type="project" value="TreeGrafter"/>
</dbReference>
<dbReference type="KEGG" id="tso:IZ6_02690"/>
<dbReference type="GO" id="GO:0008360">
    <property type="term" value="P:regulation of cell shape"/>
    <property type="evidence" value="ECO:0007669"/>
    <property type="project" value="UniProtKB-UniRule"/>
</dbReference>
<evidence type="ECO:0000313" key="11">
    <source>
        <dbReference type="Proteomes" id="UP000515317"/>
    </source>
</evidence>
<dbReference type="PROSITE" id="PS52029">
    <property type="entry name" value="LD_TPASE"/>
    <property type="match status" value="1"/>
</dbReference>
<dbReference type="PANTHER" id="PTHR30582">
    <property type="entry name" value="L,D-TRANSPEPTIDASE"/>
    <property type="match status" value="1"/>
</dbReference>
<keyword evidence="4 7" id="KW-0133">Cell shape</keyword>
<keyword evidence="6 7" id="KW-0961">Cell wall biogenesis/degradation</keyword>
<dbReference type="Proteomes" id="UP000515317">
    <property type="component" value="Chromosome"/>
</dbReference>
<evidence type="ECO:0000313" key="10">
    <source>
        <dbReference type="EMBL" id="BCJ89534.1"/>
    </source>
</evidence>
<evidence type="ECO:0000256" key="8">
    <source>
        <dbReference type="SAM" id="SignalP"/>
    </source>
</evidence>
<keyword evidence="11" id="KW-1185">Reference proteome</keyword>
<dbReference type="UniPathway" id="UPA00219"/>
<dbReference type="GO" id="GO:0071555">
    <property type="term" value="P:cell wall organization"/>
    <property type="evidence" value="ECO:0007669"/>
    <property type="project" value="UniProtKB-UniRule"/>
</dbReference>
<organism evidence="10 11">
    <name type="scientific">Terrihabitans soli</name>
    <dbReference type="NCBI Taxonomy" id="708113"/>
    <lineage>
        <taxon>Bacteria</taxon>
        <taxon>Pseudomonadati</taxon>
        <taxon>Pseudomonadota</taxon>
        <taxon>Alphaproteobacteria</taxon>
        <taxon>Hyphomicrobiales</taxon>
        <taxon>Terrihabitans</taxon>
    </lineage>
</organism>
<evidence type="ECO:0000259" key="9">
    <source>
        <dbReference type="PROSITE" id="PS52029"/>
    </source>
</evidence>
<evidence type="ECO:0000256" key="2">
    <source>
        <dbReference type="ARBA" id="ARBA00005992"/>
    </source>
</evidence>
<evidence type="ECO:0000256" key="1">
    <source>
        <dbReference type="ARBA" id="ARBA00004752"/>
    </source>
</evidence>
<name>A0A6S6QHB3_9HYPH</name>
<accession>A0A6S6QHB3</accession>
<reference evidence="10 11" key="1">
    <citation type="submission" date="2020-08" db="EMBL/GenBank/DDBJ databases">
        <title>Genome sequence of Rhizobiales bacterium strain IZ6.</title>
        <authorList>
            <person name="Nakai R."/>
            <person name="Naganuma T."/>
        </authorList>
    </citation>
    <scope>NUCLEOTIDE SEQUENCE [LARGE SCALE GENOMIC DNA]</scope>
    <source>
        <strain evidence="10 11">IZ6</strain>
    </source>
</reference>
<evidence type="ECO:0000256" key="3">
    <source>
        <dbReference type="ARBA" id="ARBA00022679"/>
    </source>
</evidence>
<dbReference type="InterPro" id="IPR050979">
    <property type="entry name" value="LD-transpeptidase"/>
</dbReference>
<protein>
    <submittedName>
        <fullName evidence="10">L,D-transpeptidase</fullName>
    </submittedName>
</protein>
<dbReference type="Gene3D" id="2.40.440.10">
    <property type="entry name" value="L,D-transpeptidase catalytic domain-like"/>
    <property type="match status" value="1"/>
</dbReference>
<dbReference type="Pfam" id="PF03734">
    <property type="entry name" value="YkuD"/>
    <property type="match status" value="1"/>
</dbReference>
<dbReference type="SUPFAM" id="SSF141523">
    <property type="entry name" value="L,D-transpeptidase catalytic domain-like"/>
    <property type="match status" value="1"/>
</dbReference>
<dbReference type="InterPro" id="IPR005490">
    <property type="entry name" value="LD_TPept_cat_dom"/>
</dbReference>
<keyword evidence="8" id="KW-0732">Signal</keyword>
<dbReference type="PANTHER" id="PTHR30582:SF2">
    <property type="entry name" value="L,D-TRANSPEPTIDASE YCIB-RELATED"/>
    <property type="match status" value="1"/>
</dbReference>
<comment type="similarity">
    <text evidence="2">Belongs to the YkuD family.</text>
</comment>
<gene>
    <name evidence="10" type="ORF">IZ6_02690</name>
</gene>
<feature type="domain" description="L,D-TPase catalytic" evidence="9">
    <location>
        <begin position="29"/>
        <end position="144"/>
    </location>
</feature>
<feature type="signal peptide" evidence="8">
    <location>
        <begin position="1"/>
        <end position="27"/>
    </location>
</feature>
<dbReference type="GO" id="GO:0016740">
    <property type="term" value="F:transferase activity"/>
    <property type="evidence" value="ECO:0007669"/>
    <property type="project" value="UniProtKB-KW"/>
</dbReference>
<dbReference type="GO" id="GO:0005576">
    <property type="term" value="C:extracellular region"/>
    <property type="evidence" value="ECO:0007669"/>
    <property type="project" value="TreeGrafter"/>
</dbReference>
<sequence>MGLLKMLRFTAFAVAFLGLVLARPADAAVTVRISKAEQVMRVYVGEQLTYQFKVSTAAKGYKTPLGNYSIKRMHTMWYSRKYDNAPMPYAMFFTEGWAVHGTTSIGALGRPASHGCIRLHPANAKTLFRLVSSYGKASTRIVVTG</sequence>
<dbReference type="GO" id="GO:0018104">
    <property type="term" value="P:peptidoglycan-protein cross-linking"/>
    <property type="evidence" value="ECO:0007669"/>
    <property type="project" value="TreeGrafter"/>
</dbReference>
<feature type="active site" description="Proton donor/acceptor" evidence="7">
    <location>
        <position position="100"/>
    </location>
</feature>
<feature type="active site" description="Nucleophile" evidence="7">
    <location>
        <position position="116"/>
    </location>
</feature>
<comment type="pathway">
    <text evidence="1 7">Cell wall biogenesis; peptidoglycan biosynthesis.</text>
</comment>